<keyword evidence="5 9" id="KW-1133">Transmembrane helix</keyword>
<dbReference type="EMBL" id="JACVEL010000004">
    <property type="protein sequence ID" value="MBC9812559.1"/>
    <property type="molecule type" value="Genomic_DNA"/>
</dbReference>
<sequence length="211" mass="23611">MAQIQDTGGQEKGGKKRAKRGVPTIDMTPMVDLAFLLLTFFVMTSTFSKPKVMSLVYPAKPKVDDPKPTQEINNAVTFLLSDDRIFYYQDAFYLEGNPKGKPATQLEETDFSPQGVRKLLTDLNRFVLEKKAGYDQELKRGQIADSTYLRLVREAKSDNAALKVLIKTDDMATCKNFIDLIDELKIADIGVIAPVDITAEELKLVKAKTDK</sequence>
<comment type="similarity">
    <text evidence="2 7">Belongs to the ExbD/TolR family.</text>
</comment>
<keyword evidence="3" id="KW-1003">Cell membrane</keyword>
<gene>
    <name evidence="10" type="ORF">H9Y05_08765</name>
</gene>
<comment type="caution">
    <text evidence="10">The sequence shown here is derived from an EMBL/GenBank/DDBJ whole genome shotgun (WGS) entry which is preliminary data.</text>
</comment>
<dbReference type="GO" id="GO:0022857">
    <property type="term" value="F:transmembrane transporter activity"/>
    <property type="evidence" value="ECO:0007669"/>
    <property type="project" value="InterPro"/>
</dbReference>
<name>A0A8J6P633_9FLAO</name>
<evidence type="ECO:0000313" key="11">
    <source>
        <dbReference type="Proteomes" id="UP000652681"/>
    </source>
</evidence>
<comment type="subcellular location">
    <subcellularLocation>
        <location evidence="1">Cell membrane</location>
        <topology evidence="1">Single-pass membrane protein</topology>
    </subcellularLocation>
    <subcellularLocation>
        <location evidence="7">Cell membrane</location>
        <topology evidence="7">Single-pass type II membrane protein</topology>
    </subcellularLocation>
</comment>
<dbReference type="PANTHER" id="PTHR30558">
    <property type="entry name" value="EXBD MEMBRANE COMPONENT OF PMF-DRIVEN MACROMOLECULE IMPORT SYSTEM"/>
    <property type="match status" value="1"/>
</dbReference>
<feature type="transmembrane region" description="Helical" evidence="9">
    <location>
        <begin position="21"/>
        <end position="43"/>
    </location>
</feature>
<evidence type="ECO:0000256" key="1">
    <source>
        <dbReference type="ARBA" id="ARBA00004162"/>
    </source>
</evidence>
<dbReference type="AlphaFoldDB" id="A0A8J6P633"/>
<feature type="region of interest" description="Disordered" evidence="8">
    <location>
        <begin position="1"/>
        <end position="21"/>
    </location>
</feature>
<protein>
    <submittedName>
        <fullName evidence="10">Biopolymer transporter ExbD</fullName>
    </submittedName>
</protein>
<evidence type="ECO:0000313" key="10">
    <source>
        <dbReference type="EMBL" id="MBC9812559.1"/>
    </source>
</evidence>
<keyword evidence="11" id="KW-1185">Reference proteome</keyword>
<evidence type="ECO:0000256" key="7">
    <source>
        <dbReference type="RuleBase" id="RU003879"/>
    </source>
</evidence>
<evidence type="ECO:0000256" key="4">
    <source>
        <dbReference type="ARBA" id="ARBA00022692"/>
    </source>
</evidence>
<dbReference type="RefSeq" id="WP_163489940.1">
    <property type="nucleotide sequence ID" value="NZ_JACVEL010000004.1"/>
</dbReference>
<evidence type="ECO:0000256" key="9">
    <source>
        <dbReference type="SAM" id="Phobius"/>
    </source>
</evidence>
<dbReference type="InterPro" id="IPR003400">
    <property type="entry name" value="ExbD"/>
</dbReference>
<keyword evidence="7" id="KW-0813">Transport</keyword>
<keyword evidence="4 7" id="KW-0812">Transmembrane</keyword>
<dbReference type="PANTHER" id="PTHR30558:SF3">
    <property type="entry name" value="BIOPOLYMER TRANSPORT PROTEIN EXBD-RELATED"/>
    <property type="match status" value="1"/>
</dbReference>
<keyword evidence="6 9" id="KW-0472">Membrane</keyword>
<dbReference type="Proteomes" id="UP000652681">
    <property type="component" value="Unassembled WGS sequence"/>
</dbReference>
<accession>A0A8J6P633</accession>
<evidence type="ECO:0000256" key="8">
    <source>
        <dbReference type="SAM" id="MobiDB-lite"/>
    </source>
</evidence>
<evidence type="ECO:0000256" key="6">
    <source>
        <dbReference type="ARBA" id="ARBA00023136"/>
    </source>
</evidence>
<organism evidence="10 11">
    <name type="scientific">Taishania pollutisoli</name>
    <dbReference type="NCBI Taxonomy" id="2766479"/>
    <lineage>
        <taxon>Bacteria</taxon>
        <taxon>Pseudomonadati</taxon>
        <taxon>Bacteroidota</taxon>
        <taxon>Flavobacteriia</taxon>
        <taxon>Flavobacteriales</taxon>
        <taxon>Crocinitomicaceae</taxon>
        <taxon>Taishania</taxon>
    </lineage>
</organism>
<proteinExistence type="inferred from homology"/>
<dbReference type="GO" id="GO:0005886">
    <property type="term" value="C:plasma membrane"/>
    <property type="evidence" value="ECO:0007669"/>
    <property type="project" value="UniProtKB-SubCell"/>
</dbReference>
<reference evidence="10" key="1">
    <citation type="submission" date="2020-09" db="EMBL/GenBank/DDBJ databases">
        <title>Taishania pollutisoli gen. nov., sp. nov., Isolated from Tetrabromobisphenol A-Contaminated Soil.</title>
        <authorList>
            <person name="Chen Q."/>
        </authorList>
    </citation>
    <scope>NUCLEOTIDE SEQUENCE</scope>
    <source>
        <strain evidence="10">CZZ-1</strain>
    </source>
</reference>
<dbReference type="GO" id="GO:0015031">
    <property type="term" value="P:protein transport"/>
    <property type="evidence" value="ECO:0007669"/>
    <property type="project" value="UniProtKB-KW"/>
</dbReference>
<evidence type="ECO:0000256" key="5">
    <source>
        <dbReference type="ARBA" id="ARBA00022989"/>
    </source>
</evidence>
<evidence type="ECO:0000256" key="2">
    <source>
        <dbReference type="ARBA" id="ARBA00005811"/>
    </source>
</evidence>
<evidence type="ECO:0000256" key="3">
    <source>
        <dbReference type="ARBA" id="ARBA00022475"/>
    </source>
</evidence>
<dbReference type="Pfam" id="PF02472">
    <property type="entry name" value="ExbD"/>
    <property type="match status" value="1"/>
</dbReference>
<keyword evidence="7" id="KW-0653">Protein transport</keyword>